<name>A0ABV0YKL5_9TELE</name>
<protein>
    <submittedName>
        <fullName evidence="1">Uncharacterized protein</fullName>
    </submittedName>
</protein>
<gene>
    <name evidence="1" type="ORF">AMECASPLE_003405</name>
</gene>
<evidence type="ECO:0000313" key="1">
    <source>
        <dbReference type="EMBL" id="MEQ2294388.1"/>
    </source>
</evidence>
<dbReference type="Proteomes" id="UP001469553">
    <property type="component" value="Unassembled WGS sequence"/>
</dbReference>
<sequence length="86" mass="9808">MASWIQLNFMSFASKRPQRALCLSYPVSLEARVERERVVYGPNKRYPVISSIFALNLTSFLVPVEKKYPHSKMQPACFIIGMLPSA</sequence>
<accession>A0ABV0YKL5</accession>
<keyword evidence="2" id="KW-1185">Reference proteome</keyword>
<proteinExistence type="predicted"/>
<dbReference type="EMBL" id="JAHRIP010037754">
    <property type="protein sequence ID" value="MEQ2294388.1"/>
    <property type="molecule type" value="Genomic_DNA"/>
</dbReference>
<comment type="caution">
    <text evidence="1">The sequence shown here is derived from an EMBL/GenBank/DDBJ whole genome shotgun (WGS) entry which is preliminary data.</text>
</comment>
<evidence type="ECO:0000313" key="2">
    <source>
        <dbReference type="Proteomes" id="UP001469553"/>
    </source>
</evidence>
<reference evidence="1 2" key="1">
    <citation type="submission" date="2021-06" db="EMBL/GenBank/DDBJ databases">
        <authorList>
            <person name="Palmer J.M."/>
        </authorList>
    </citation>
    <scope>NUCLEOTIDE SEQUENCE [LARGE SCALE GENOMIC DNA]</scope>
    <source>
        <strain evidence="1 2">AS_MEX2019</strain>
        <tissue evidence="1">Muscle</tissue>
    </source>
</reference>
<organism evidence="1 2">
    <name type="scientific">Ameca splendens</name>
    <dbReference type="NCBI Taxonomy" id="208324"/>
    <lineage>
        <taxon>Eukaryota</taxon>
        <taxon>Metazoa</taxon>
        <taxon>Chordata</taxon>
        <taxon>Craniata</taxon>
        <taxon>Vertebrata</taxon>
        <taxon>Euteleostomi</taxon>
        <taxon>Actinopterygii</taxon>
        <taxon>Neopterygii</taxon>
        <taxon>Teleostei</taxon>
        <taxon>Neoteleostei</taxon>
        <taxon>Acanthomorphata</taxon>
        <taxon>Ovalentaria</taxon>
        <taxon>Atherinomorphae</taxon>
        <taxon>Cyprinodontiformes</taxon>
        <taxon>Goodeidae</taxon>
        <taxon>Ameca</taxon>
    </lineage>
</organism>